<dbReference type="GO" id="GO:0032297">
    <property type="term" value="P:negative regulation of DNA-templated DNA replication initiation"/>
    <property type="evidence" value="ECO:0007669"/>
    <property type="project" value="InterPro"/>
</dbReference>
<accession>A0A2K9LQA8</accession>
<gene>
    <name evidence="3" type="primary">hda</name>
    <name evidence="3" type="ORF">Kalk_19705</name>
</gene>
<dbReference type="SUPFAM" id="SSF52540">
    <property type="entry name" value="P-loop containing nucleoside triphosphate hydrolases"/>
    <property type="match status" value="1"/>
</dbReference>
<name>A0A2K9LQA8_9GAMM</name>
<evidence type="ECO:0000259" key="2">
    <source>
        <dbReference type="Pfam" id="PF22688"/>
    </source>
</evidence>
<protein>
    <submittedName>
        <fullName evidence="3">DnaA regulatory inactivator Hda</fullName>
    </submittedName>
</protein>
<evidence type="ECO:0000313" key="4">
    <source>
        <dbReference type="Proteomes" id="UP000235116"/>
    </source>
</evidence>
<dbReference type="InterPro" id="IPR013317">
    <property type="entry name" value="DnaA_dom"/>
</dbReference>
<dbReference type="NCBIfam" id="TIGR03420">
    <property type="entry name" value="DnaA_homol_Hda"/>
    <property type="match status" value="1"/>
</dbReference>
<dbReference type="InterPro" id="IPR055199">
    <property type="entry name" value="Hda_lid"/>
</dbReference>
<proteinExistence type="predicted"/>
<keyword evidence="4" id="KW-1185">Reference proteome</keyword>
<evidence type="ECO:0000259" key="1">
    <source>
        <dbReference type="Pfam" id="PF00308"/>
    </source>
</evidence>
<dbReference type="KEGG" id="kak:Kalk_19705"/>
<dbReference type="GO" id="GO:0006270">
    <property type="term" value="P:DNA replication initiation"/>
    <property type="evidence" value="ECO:0007669"/>
    <property type="project" value="TreeGrafter"/>
</dbReference>
<dbReference type="Gene3D" id="1.10.8.60">
    <property type="match status" value="1"/>
</dbReference>
<dbReference type="EMBL" id="CP022684">
    <property type="protein sequence ID" value="AUM14516.1"/>
    <property type="molecule type" value="Genomic_DNA"/>
</dbReference>
<sequence length="265" mass="29770">MWWWRCVSSACCSTPCWVYRGIGQNSAEQTTMHDTSHPQLALKLSRKPNTDFASFYTGQNTQLVGRLHQVANGSFPGWLYLWGAEQSGKSHLMQAASQLAEDEGFRAFYLSGEQARAGSPLLLENLSSFQLLAIDDIHLLLADPEWEEALFHLYNKIKDLGSTLLVSADASPRQLGVHLPDLASRLMAMEVYQVVAMDDQDKAGVLQLMARQRGFTLSDEVVAFILSRSDRQLSALQAVIERLDHQSLQEKRVITIPFVKKVMSW</sequence>
<dbReference type="PANTHER" id="PTHR30050:SF5">
    <property type="entry name" value="DNAA REGULATORY INACTIVATOR HDA"/>
    <property type="match status" value="1"/>
</dbReference>
<dbReference type="InterPro" id="IPR017788">
    <property type="entry name" value="Hda"/>
</dbReference>
<reference evidence="4" key="1">
    <citation type="submission" date="2017-08" db="EMBL/GenBank/DDBJ databases">
        <title>Direct submision.</title>
        <authorList>
            <person name="Kim S.-J."/>
            <person name="Rhee S.-K."/>
        </authorList>
    </citation>
    <scope>NUCLEOTIDE SEQUENCE [LARGE SCALE GENOMIC DNA]</scope>
    <source>
        <strain evidence="4">GI5</strain>
    </source>
</reference>
<dbReference type="Proteomes" id="UP000235116">
    <property type="component" value="Chromosome"/>
</dbReference>
<dbReference type="Pfam" id="PF22688">
    <property type="entry name" value="Hda_lid"/>
    <property type="match status" value="1"/>
</dbReference>
<dbReference type="AlphaFoldDB" id="A0A2K9LQA8"/>
<dbReference type="InterPro" id="IPR027417">
    <property type="entry name" value="P-loop_NTPase"/>
</dbReference>
<organism evidence="3 4">
    <name type="scientific">Ketobacter alkanivorans</name>
    <dbReference type="NCBI Taxonomy" id="1917421"/>
    <lineage>
        <taxon>Bacteria</taxon>
        <taxon>Pseudomonadati</taxon>
        <taxon>Pseudomonadota</taxon>
        <taxon>Gammaproteobacteria</taxon>
        <taxon>Pseudomonadales</taxon>
        <taxon>Ketobacteraceae</taxon>
        <taxon>Ketobacter</taxon>
    </lineage>
</organism>
<dbReference type="PANTHER" id="PTHR30050">
    <property type="entry name" value="CHROMOSOMAL REPLICATION INITIATOR PROTEIN DNAA"/>
    <property type="match status" value="1"/>
</dbReference>
<evidence type="ECO:0000313" key="3">
    <source>
        <dbReference type="EMBL" id="AUM14516.1"/>
    </source>
</evidence>
<feature type="domain" description="Chromosomal replication initiator protein DnaA ATPAse" evidence="1">
    <location>
        <begin position="52"/>
        <end position="186"/>
    </location>
</feature>
<feature type="domain" description="Hda lid" evidence="2">
    <location>
        <begin position="199"/>
        <end position="263"/>
    </location>
</feature>
<dbReference type="Pfam" id="PF00308">
    <property type="entry name" value="Bac_DnaA"/>
    <property type="match status" value="1"/>
</dbReference>
<dbReference type="Gene3D" id="3.40.50.300">
    <property type="entry name" value="P-loop containing nucleotide triphosphate hydrolases"/>
    <property type="match status" value="1"/>
</dbReference>